<dbReference type="GO" id="GO:0018104">
    <property type="term" value="P:peptidoglycan-protein cross-linking"/>
    <property type="evidence" value="ECO:0007669"/>
    <property type="project" value="TreeGrafter"/>
</dbReference>
<keyword evidence="4 7" id="KW-0133">Cell shape</keyword>
<evidence type="ECO:0000256" key="8">
    <source>
        <dbReference type="SAM" id="MobiDB-lite"/>
    </source>
</evidence>
<dbReference type="STRING" id="211460.YH63_01525"/>
<dbReference type="Pfam" id="PF03734">
    <property type="entry name" value="YkuD"/>
    <property type="match status" value="1"/>
</dbReference>
<sequence>MVGTTSPFGSDISSRPARSGGLRTAWLAATLTAGFALPADAQMFWPMDPGGDYYAEPPLMEPRRPRVARTRQKLPDAPKDTAKPVGPIVIAISIENQKVKIYDQNGLFAESPVSTGMQGHSTPTGVFSIIQKNKYHRSNIYSGAPMPYMQRLTWSGIAMHAGALPGYPASHGCIRMPMNFAMRMWGWTRMGARVIVTPGEISPIDVSHPLLITRKPDTRPVAAAPAPDKQASTLKSDRSSILDAAAHEKPQLRLTSISEGAPIRTADASGAFPQKSDADTVAQAWDSGRETPKVASSETSNDDAKKDDTKIDAPDSKPVDDKLADQKGETSKTDKDQARATDPLASPSVTPPLEGTAEFIGPVKPRTGHVAALVSAKENKIYVRQNFEPWFEAPITIAASDRPLGTYVFTVRTDKADPDALRWSVVSLPVPVRAAEETPRRRRGEPAAAITTTAPPSSPTEALDRLTIPEDAMKRIASALAPGGSITVSDRGLGDETGRGTDFIVPLR</sequence>
<keyword evidence="3" id="KW-0808">Transferase</keyword>
<feature type="region of interest" description="Disordered" evidence="8">
    <location>
        <begin position="217"/>
        <end position="238"/>
    </location>
</feature>
<feature type="active site" description="Proton donor/acceptor" evidence="7">
    <location>
        <position position="160"/>
    </location>
</feature>
<comment type="similarity">
    <text evidence="2">Belongs to the YkuD family.</text>
</comment>
<feature type="compositionally biased region" description="Basic and acidic residues" evidence="8">
    <location>
        <begin position="302"/>
        <end position="339"/>
    </location>
</feature>
<feature type="compositionally biased region" description="Low complexity" evidence="8">
    <location>
        <begin position="446"/>
        <end position="455"/>
    </location>
</feature>
<dbReference type="PANTHER" id="PTHR30582">
    <property type="entry name" value="L,D-TRANSPEPTIDASE"/>
    <property type="match status" value="1"/>
</dbReference>
<dbReference type="EMBL" id="LBIA02000001">
    <property type="protein sequence ID" value="TKT74053.1"/>
    <property type="molecule type" value="Genomic_DNA"/>
</dbReference>
<evidence type="ECO:0000256" key="1">
    <source>
        <dbReference type="ARBA" id="ARBA00004752"/>
    </source>
</evidence>
<evidence type="ECO:0000256" key="7">
    <source>
        <dbReference type="PROSITE-ProRule" id="PRU01373"/>
    </source>
</evidence>
<evidence type="ECO:0000256" key="5">
    <source>
        <dbReference type="ARBA" id="ARBA00022984"/>
    </source>
</evidence>
<feature type="domain" description="L,D-TPase catalytic" evidence="9">
    <location>
        <begin position="88"/>
        <end position="197"/>
    </location>
</feature>
<dbReference type="SUPFAM" id="SSF141523">
    <property type="entry name" value="L,D-transpeptidase catalytic domain-like"/>
    <property type="match status" value="1"/>
</dbReference>
<dbReference type="UniPathway" id="UPA00219"/>
<dbReference type="InterPro" id="IPR038063">
    <property type="entry name" value="Transpep_catalytic_dom"/>
</dbReference>
<protein>
    <submittedName>
        <fullName evidence="10">L,D-transpeptidase</fullName>
    </submittedName>
</protein>
<comment type="caution">
    <text evidence="10">The sequence shown here is derived from an EMBL/GenBank/DDBJ whole genome shotgun (WGS) entry which is preliminary data.</text>
</comment>
<evidence type="ECO:0000256" key="4">
    <source>
        <dbReference type="ARBA" id="ARBA00022960"/>
    </source>
</evidence>
<feature type="region of interest" description="Disordered" evidence="8">
    <location>
        <begin position="488"/>
        <end position="508"/>
    </location>
</feature>
<organism evidence="10 11">
    <name type="scientific">Afipia massiliensis</name>
    <dbReference type="NCBI Taxonomy" id="211460"/>
    <lineage>
        <taxon>Bacteria</taxon>
        <taxon>Pseudomonadati</taxon>
        <taxon>Pseudomonadota</taxon>
        <taxon>Alphaproteobacteria</taxon>
        <taxon>Hyphomicrobiales</taxon>
        <taxon>Nitrobacteraceae</taxon>
        <taxon>Afipia</taxon>
    </lineage>
</organism>
<dbReference type="InterPro" id="IPR016915">
    <property type="entry name" value="UCP029342"/>
</dbReference>
<dbReference type="NCBIfam" id="NF004785">
    <property type="entry name" value="PRK06132.1-2"/>
    <property type="match status" value="1"/>
</dbReference>
<keyword evidence="6 7" id="KW-0961">Cell wall biogenesis/degradation</keyword>
<dbReference type="CDD" id="cd16913">
    <property type="entry name" value="YkuD_like"/>
    <property type="match status" value="1"/>
</dbReference>
<dbReference type="PANTHER" id="PTHR30582:SF2">
    <property type="entry name" value="L,D-TRANSPEPTIDASE YCIB-RELATED"/>
    <property type="match status" value="1"/>
</dbReference>
<evidence type="ECO:0000313" key="11">
    <source>
        <dbReference type="Proteomes" id="UP000034832"/>
    </source>
</evidence>
<dbReference type="Proteomes" id="UP000034832">
    <property type="component" value="Unassembled WGS sequence"/>
</dbReference>
<evidence type="ECO:0000256" key="2">
    <source>
        <dbReference type="ARBA" id="ARBA00005992"/>
    </source>
</evidence>
<accession>A0A4V6BEI4</accession>
<dbReference type="GO" id="GO:0071972">
    <property type="term" value="F:peptidoglycan L,D-transpeptidase activity"/>
    <property type="evidence" value="ECO:0007669"/>
    <property type="project" value="TreeGrafter"/>
</dbReference>
<dbReference type="OrthoDB" id="463216at2"/>
<feature type="active site" description="Nucleophile" evidence="7">
    <location>
        <position position="173"/>
    </location>
</feature>
<keyword evidence="5 7" id="KW-0573">Peptidoglycan synthesis</keyword>
<dbReference type="PIRSF" id="PIRSF029342">
    <property type="entry name" value="UCP029342_ErfK/YbiS/YcfS/YnhG"/>
    <property type="match status" value="1"/>
</dbReference>
<evidence type="ECO:0000313" key="10">
    <source>
        <dbReference type="EMBL" id="TKT74053.1"/>
    </source>
</evidence>
<dbReference type="AlphaFoldDB" id="A0A4V6BEI4"/>
<name>A0A4V6BEI4_9BRAD</name>
<keyword evidence="11" id="KW-1185">Reference proteome</keyword>
<feature type="region of interest" description="Disordered" evidence="8">
    <location>
        <begin position="267"/>
        <end position="361"/>
    </location>
</feature>
<dbReference type="GO" id="GO:0016740">
    <property type="term" value="F:transferase activity"/>
    <property type="evidence" value="ECO:0007669"/>
    <property type="project" value="UniProtKB-KW"/>
</dbReference>
<dbReference type="PROSITE" id="PS52029">
    <property type="entry name" value="LD_TPASE"/>
    <property type="match status" value="1"/>
</dbReference>
<dbReference type="InterPro" id="IPR005490">
    <property type="entry name" value="LD_TPept_cat_dom"/>
</dbReference>
<dbReference type="GO" id="GO:0005576">
    <property type="term" value="C:extracellular region"/>
    <property type="evidence" value="ECO:0007669"/>
    <property type="project" value="TreeGrafter"/>
</dbReference>
<dbReference type="Gene3D" id="2.40.440.10">
    <property type="entry name" value="L,D-transpeptidase catalytic domain-like"/>
    <property type="match status" value="1"/>
</dbReference>
<gene>
    <name evidence="10" type="ORF">YH63_017530</name>
</gene>
<dbReference type="GO" id="GO:0071555">
    <property type="term" value="P:cell wall organization"/>
    <property type="evidence" value="ECO:0007669"/>
    <property type="project" value="UniProtKB-UniRule"/>
</dbReference>
<reference evidence="10" key="1">
    <citation type="submission" date="2019-04" db="EMBL/GenBank/DDBJ databases">
        <title>Whole genome sequencing of cave bacteria.</title>
        <authorList>
            <person name="Gan H.M."/>
            <person name="Barton H."/>
            <person name="Savka M.A."/>
        </authorList>
    </citation>
    <scope>NUCLEOTIDE SEQUENCE [LARGE SCALE GENOMIC DNA]</scope>
    <source>
        <strain evidence="10">LC387</strain>
    </source>
</reference>
<evidence type="ECO:0000256" key="6">
    <source>
        <dbReference type="ARBA" id="ARBA00023316"/>
    </source>
</evidence>
<comment type="pathway">
    <text evidence="1 7">Cell wall biogenesis; peptidoglycan biosynthesis.</text>
</comment>
<evidence type="ECO:0000256" key="3">
    <source>
        <dbReference type="ARBA" id="ARBA00022679"/>
    </source>
</evidence>
<dbReference type="InterPro" id="IPR050979">
    <property type="entry name" value="LD-transpeptidase"/>
</dbReference>
<dbReference type="FunFam" id="2.40.440.10:FF:000006">
    <property type="entry name" value="L,D-transpeptidase catalytic domain"/>
    <property type="match status" value="1"/>
</dbReference>
<proteinExistence type="inferred from homology"/>
<evidence type="ECO:0000259" key="9">
    <source>
        <dbReference type="PROSITE" id="PS52029"/>
    </source>
</evidence>
<dbReference type="GO" id="GO:0008360">
    <property type="term" value="P:regulation of cell shape"/>
    <property type="evidence" value="ECO:0007669"/>
    <property type="project" value="UniProtKB-UniRule"/>
</dbReference>
<feature type="region of interest" description="Disordered" evidence="8">
    <location>
        <begin position="436"/>
        <end position="462"/>
    </location>
</feature>